<proteinExistence type="predicted"/>
<comment type="caution">
    <text evidence="2">The sequence shown here is derived from an EMBL/GenBank/DDBJ whole genome shotgun (WGS) entry which is preliminary data.</text>
</comment>
<protein>
    <submittedName>
        <fullName evidence="2">Transcriptional regulator</fullName>
    </submittedName>
</protein>
<organism evidence="2 3">
    <name type="scientific">Striga asiatica</name>
    <name type="common">Asiatic witchweed</name>
    <name type="synonym">Buchnera asiatica</name>
    <dbReference type="NCBI Taxonomy" id="4170"/>
    <lineage>
        <taxon>Eukaryota</taxon>
        <taxon>Viridiplantae</taxon>
        <taxon>Streptophyta</taxon>
        <taxon>Embryophyta</taxon>
        <taxon>Tracheophyta</taxon>
        <taxon>Spermatophyta</taxon>
        <taxon>Magnoliopsida</taxon>
        <taxon>eudicotyledons</taxon>
        <taxon>Gunneridae</taxon>
        <taxon>Pentapetalae</taxon>
        <taxon>asterids</taxon>
        <taxon>lamiids</taxon>
        <taxon>Lamiales</taxon>
        <taxon>Orobanchaceae</taxon>
        <taxon>Buchnereae</taxon>
        <taxon>Striga</taxon>
    </lineage>
</organism>
<evidence type="ECO:0000256" key="1">
    <source>
        <dbReference type="SAM" id="MobiDB-lite"/>
    </source>
</evidence>
<gene>
    <name evidence="2" type="ORF">STAS_17964</name>
</gene>
<sequence length="149" mass="16413">MVVLRWKLMEERFSCKRRRKGASVFALATPTFSESSCDLSILSCFRSFESLDDDGSSHSAEGQWVSSPAELGVEKAQRPHPGVSNLTATEEEPRRLSKLTSLTGRTEKQLRTTGLSAEYQADQVTPSSEQKQAELSPRSYGAELCAPKA</sequence>
<feature type="region of interest" description="Disordered" evidence="1">
    <location>
        <begin position="52"/>
        <end position="149"/>
    </location>
</feature>
<accession>A0A5A7Q7L8</accession>
<evidence type="ECO:0000313" key="3">
    <source>
        <dbReference type="Proteomes" id="UP000325081"/>
    </source>
</evidence>
<dbReference type="AlphaFoldDB" id="A0A5A7Q7L8"/>
<evidence type="ECO:0000313" key="2">
    <source>
        <dbReference type="EMBL" id="GER41255.1"/>
    </source>
</evidence>
<reference evidence="3" key="1">
    <citation type="journal article" date="2019" name="Curr. Biol.">
        <title>Genome Sequence of Striga asiatica Provides Insight into the Evolution of Plant Parasitism.</title>
        <authorList>
            <person name="Yoshida S."/>
            <person name="Kim S."/>
            <person name="Wafula E.K."/>
            <person name="Tanskanen J."/>
            <person name="Kim Y.M."/>
            <person name="Honaas L."/>
            <person name="Yang Z."/>
            <person name="Spallek T."/>
            <person name="Conn C.E."/>
            <person name="Ichihashi Y."/>
            <person name="Cheong K."/>
            <person name="Cui S."/>
            <person name="Der J.P."/>
            <person name="Gundlach H."/>
            <person name="Jiao Y."/>
            <person name="Hori C."/>
            <person name="Ishida J.K."/>
            <person name="Kasahara H."/>
            <person name="Kiba T."/>
            <person name="Kim M.S."/>
            <person name="Koo N."/>
            <person name="Laohavisit A."/>
            <person name="Lee Y.H."/>
            <person name="Lumba S."/>
            <person name="McCourt P."/>
            <person name="Mortimer J.C."/>
            <person name="Mutuku J.M."/>
            <person name="Nomura T."/>
            <person name="Sasaki-Sekimoto Y."/>
            <person name="Seto Y."/>
            <person name="Wang Y."/>
            <person name="Wakatake T."/>
            <person name="Sakakibara H."/>
            <person name="Demura T."/>
            <person name="Yamaguchi S."/>
            <person name="Yoneyama K."/>
            <person name="Manabe R.I."/>
            <person name="Nelson D.C."/>
            <person name="Schulman A.H."/>
            <person name="Timko M.P."/>
            <person name="dePamphilis C.W."/>
            <person name="Choi D."/>
            <person name="Shirasu K."/>
        </authorList>
    </citation>
    <scope>NUCLEOTIDE SEQUENCE [LARGE SCALE GENOMIC DNA]</scope>
    <source>
        <strain evidence="3">cv. UVA1</strain>
    </source>
</reference>
<dbReference type="Proteomes" id="UP000325081">
    <property type="component" value="Unassembled WGS sequence"/>
</dbReference>
<feature type="compositionally biased region" description="Polar residues" evidence="1">
    <location>
        <begin position="57"/>
        <end position="66"/>
    </location>
</feature>
<keyword evidence="3" id="KW-1185">Reference proteome</keyword>
<name>A0A5A7Q7L8_STRAF</name>
<dbReference type="EMBL" id="BKCP01006071">
    <property type="protein sequence ID" value="GER41255.1"/>
    <property type="molecule type" value="Genomic_DNA"/>
</dbReference>